<feature type="region of interest" description="Disordered" evidence="2">
    <location>
        <begin position="1"/>
        <end position="26"/>
    </location>
</feature>
<keyword evidence="1" id="KW-0175">Coiled coil</keyword>
<dbReference type="EMBL" id="GBRH01257894">
    <property type="protein sequence ID" value="JAD40001.1"/>
    <property type="molecule type" value="Transcribed_RNA"/>
</dbReference>
<proteinExistence type="predicted"/>
<reference evidence="3" key="2">
    <citation type="journal article" date="2015" name="Data Brief">
        <title>Shoot transcriptome of the giant reed, Arundo donax.</title>
        <authorList>
            <person name="Barrero R.A."/>
            <person name="Guerrero F.D."/>
            <person name="Moolhuijzen P."/>
            <person name="Goolsby J.A."/>
            <person name="Tidwell J."/>
            <person name="Bellgard S.E."/>
            <person name="Bellgard M.I."/>
        </authorList>
    </citation>
    <scope>NUCLEOTIDE SEQUENCE</scope>
    <source>
        <tissue evidence="3">Shoot tissue taken approximately 20 cm above the soil surface</tissue>
    </source>
</reference>
<evidence type="ECO:0000256" key="2">
    <source>
        <dbReference type="SAM" id="MobiDB-lite"/>
    </source>
</evidence>
<evidence type="ECO:0000256" key="1">
    <source>
        <dbReference type="SAM" id="Coils"/>
    </source>
</evidence>
<name>A0A0A8ZMH5_ARUDO</name>
<organism evidence="3">
    <name type="scientific">Arundo donax</name>
    <name type="common">Giant reed</name>
    <name type="synonym">Donax arundinaceus</name>
    <dbReference type="NCBI Taxonomy" id="35708"/>
    <lineage>
        <taxon>Eukaryota</taxon>
        <taxon>Viridiplantae</taxon>
        <taxon>Streptophyta</taxon>
        <taxon>Embryophyta</taxon>
        <taxon>Tracheophyta</taxon>
        <taxon>Spermatophyta</taxon>
        <taxon>Magnoliopsida</taxon>
        <taxon>Liliopsida</taxon>
        <taxon>Poales</taxon>
        <taxon>Poaceae</taxon>
        <taxon>PACMAD clade</taxon>
        <taxon>Arundinoideae</taxon>
        <taxon>Arundineae</taxon>
        <taxon>Arundo</taxon>
    </lineage>
</organism>
<feature type="coiled-coil region" evidence="1">
    <location>
        <begin position="27"/>
        <end position="54"/>
    </location>
</feature>
<accession>A0A0A8ZMH5</accession>
<reference evidence="3" key="1">
    <citation type="submission" date="2014-09" db="EMBL/GenBank/DDBJ databases">
        <authorList>
            <person name="Magalhaes I.L.F."/>
            <person name="Oliveira U."/>
            <person name="Santos F.R."/>
            <person name="Vidigal T.H.D.A."/>
            <person name="Brescovit A.D."/>
            <person name="Santos A.J."/>
        </authorList>
    </citation>
    <scope>NUCLEOTIDE SEQUENCE</scope>
    <source>
        <tissue evidence="3">Shoot tissue taken approximately 20 cm above the soil surface</tissue>
    </source>
</reference>
<dbReference type="SUPFAM" id="SSF90257">
    <property type="entry name" value="Myosin rod fragments"/>
    <property type="match status" value="1"/>
</dbReference>
<protein>
    <submittedName>
        <fullName evidence="3">Uncharacterized protein</fullName>
    </submittedName>
</protein>
<sequence length="100" mass="11328">MAAGRLPSPTGSPPHDRKSNLKRPRHLTREQKRVAEMEQQIADIAKVLTNLQASSTSIHNSFEEIKPPVKELVGWKPEMESKVGALDRQKVDPSVWYTRD</sequence>
<dbReference type="AlphaFoldDB" id="A0A0A8ZMH5"/>
<evidence type="ECO:0000313" key="3">
    <source>
        <dbReference type="EMBL" id="JAD40001.1"/>
    </source>
</evidence>